<keyword evidence="7" id="KW-0238">DNA-binding</keyword>
<dbReference type="InterPro" id="IPR019775">
    <property type="entry name" value="WD40_repeat_CS"/>
</dbReference>
<dbReference type="GO" id="GO:0003677">
    <property type="term" value="F:DNA binding"/>
    <property type="evidence" value="ECO:0000318"/>
    <property type="project" value="GO_Central"/>
</dbReference>
<dbReference type="InterPro" id="IPR050853">
    <property type="entry name" value="WD_repeat_DNA-damage-binding"/>
</dbReference>
<accession>B9SC06</accession>
<dbReference type="InterPro" id="IPR001680">
    <property type="entry name" value="WD40_rpt"/>
</dbReference>
<dbReference type="GO" id="GO:0006974">
    <property type="term" value="P:DNA damage response"/>
    <property type="evidence" value="ECO:0007669"/>
    <property type="project" value="UniProtKB-KW"/>
</dbReference>
<proteinExistence type="inferred from homology"/>
<dbReference type="Gene3D" id="2.130.10.10">
    <property type="entry name" value="YVTN repeat-like/Quinoprotein amine dehydrogenase"/>
    <property type="match status" value="1"/>
</dbReference>
<dbReference type="KEGG" id="rcu:8262837"/>
<feature type="region of interest" description="Disordered" evidence="9">
    <location>
        <begin position="38"/>
        <end position="67"/>
    </location>
</feature>
<evidence type="ECO:0000313" key="11">
    <source>
        <dbReference type="Proteomes" id="UP000008311"/>
    </source>
</evidence>
<keyword evidence="5" id="KW-0677">Repeat</keyword>
<dbReference type="Proteomes" id="UP000008311">
    <property type="component" value="Unassembled WGS sequence"/>
</dbReference>
<dbReference type="EMBL" id="EQ973918">
    <property type="protein sequence ID" value="EEF38864.1"/>
    <property type="molecule type" value="Genomic_DNA"/>
</dbReference>
<dbReference type="AlphaFoldDB" id="B9SC06"/>
<evidence type="ECO:0000256" key="4">
    <source>
        <dbReference type="ARBA" id="ARBA00022574"/>
    </source>
</evidence>
<evidence type="ECO:0000256" key="2">
    <source>
        <dbReference type="ARBA" id="ARBA00005434"/>
    </source>
</evidence>
<dbReference type="FunCoup" id="B9SC06">
    <property type="interactions" value="1658"/>
</dbReference>
<comment type="function">
    <text evidence="1">Specifically binds 5-hydroxymethylcytosine (5hmC), suggesting that it acts as a specific reader of 5hmC.</text>
</comment>
<dbReference type="PROSITE" id="PS00678">
    <property type="entry name" value="WD_REPEATS_1"/>
    <property type="match status" value="1"/>
</dbReference>
<dbReference type="STRING" id="3988.B9SC06"/>
<evidence type="ECO:0000313" key="10">
    <source>
        <dbReference type="EMBL" id="EEF38864.1"/>
    </source>
</evidence>
<evidence type="ECO:0000256" key="9">
    <source>
        <dbReference type="SAM" id="MobiDB-lite"/>
    </source>
</evidence>
<evidence type="ECO:0000256" key="3">
    <source>
        <dbReference type="ARBA" id="ARBA00021234"/>
    </source>
</evidence>
<dbReference type="GO" id="GO:0005634">
    <property type="term" value="C:nucleus"/>
    <property type="evidence" value="ECO:0000318"/>
    <property type="project" value="GO_Central"/>
</dbReference>
<feature type="repeat" description="WD" evidence="8">
    <location>
        <begin position="404"/>
        <end position="434"/>
    </location>
</feature>
<dbReference type="eggNOG" id="KOG4328">
    <property type="taxonomic scope" value="Eukaryota"/>
</dbReference>
<keyword evidence="11" id="KW-1185">Reference proteome</keyword>
<evidence type="ECO:0000256" key="8">
    <source>
        <dbReference type="PROSITE-ProRule" id="PRU00221"/>
    </source>
</evidence>
<gene>
    <name evidence="10" type="ORF">RCOM_0701430</name>
</gene>
<dbReference type="SMART" id="SM00320">
    <property type="entry name" value="WD40"/>
    <property type="match status" value="3"/>
</dbReference>
<dbReference type="Pfam" id="PF00400">
    <property type="entry name" value="WD40"/>
    <property type="match status" value="2"/>
</dbReference>
<name>B9SC06_RICCO</name>
<dbReference type="PROSITE" id="PS50294">
    <property type="entry name" value="WD_REPEATS_REGION"/>
    <property type="match status" value="1"/>
</dbReference>
<dbReference type="FunFam" id="2.130.10.10:FF:000180">
    <property type="entry name" value="WD repeat-containing protein 76"/>
    <property type="match status" value="1"/>
</dbReference>
<organism evidence="10 11">
    <name type="scientific">Ricinus communis</name>
    <name type="common">Castor bean</name>
    <dbReference type="NCBI Taxonomy" id="3988"/>
    <lineage>
        <taxon>Eukaryota</taxon>
        <taxon>Viridiplantae</taxon>
        <taxon>Streptophyta</taxon>
        <taxon>Embryophyta</taxon>
        <taxon>Tracheophyta</taxon>
        <taxon>Spermatophyta</taxon>
        <taxon>Magnoliopsida</taxon>
        <taxon>eudicotyledons</taxon>
        <taxon>Gunneridae</taxon>
        <taxon>Pentapetalae</taxon>
        <taxon>rosids</taxon>
        <taxon>fabids</taxon>
        <taxon>Malpighiales</taxon>
        <taxon>Euphorbiaceae</taxon>
        <taxon>Acalyphoideae</taxon>
        <taxon>Acalypheae</taxon>
        <taxon>Ricinus</taxon>
    </lineage>
</organism>
<evidence type="ECO:0000256" key="6">
    <source>
        <dbReference type="ARBA" id="ARBA00022763"/>
    </source>
</evidence>
<dbReference type="PANTHER" id="PTHR14773">
    <property type="entry name" value="WD REPEAT-CONTAINING PROTEIN 76"/>
    <property type="match status" value="1"/>
</dbReference>
<reference evidence="11" key="1">
    <citation type="journal article" date="2010" name="Nat. Biotechnol.">
        <title>Draft genome sequence of the oilseed species Ricinus communis.</title>
        <authorList>
            <person name="Chan A.P."/>
            <person name="Crabtree J."/>
            <person name="Zhao Q."/>
            <person name="Lorenzi H."/>
            <person name="Orvis J."/>
            <person name="Puiu D."/>
            <person name="Melake-Berhan A."/>
            <person name="Jones K.M."/>
            <person name="Redman J."/>
            <person name="Chen G."/>
            <person name="Cahoon E.B."/>
            <person name="Gedil M."/>
            <person name="Stanke M."/>
            <person name="Haas B.J."/>
            <person name="Wortman J.R."/>
            <person name="Fraser-Liggett C.M."/>
            <person name="Ravel J."/>
            <person name="Rabinowicz P.D."/>
        </authorList>
    </citation>
    <scope>NUCLEOTIDE SEQUENCE [LARGE SCALE GENOMIC DNA]</scope>
    <source>
        <strain evidence="11">cv. Hale</strain>
    </source>
</reference>
<evidence type="ECO:0000256" key="7">
    <source>
        <dbReference type="ARBA" id="ARBA00023125"/>
    </source>
</evidence>
<keyword evidence="4 8" id="KW-0853">WD repeat</keyword>
<keyword evidence="6" id="KW-0227">DNA damage</keyword>
<dbReference type="InParanoid" id="B9SC06"/>
<comment type="similarity">
    <text evidence="2">Belongs to the WD repeat DDB2/WDR76 family.</text>
</comment>
<protein>
    <recommendedName>
        <fullName evidence="3">WD repeat-containing protein 76</fullName>
    </recommendedName>
</protein>
<dbReference type="InterPro" id="IPR015943">
    <property type="entry name" value="WD40/YVTN_repeat-like_dom_sf"/>
</dbReference>
<dbReference type="OrthoDB" id="9890280at2759"/>
<dbReference type="SUPFAM" id="SSF50978">
    <property type="entry name" value="WD40 repeat-like"/>
    <property type="match status" value="1"/>
</dbReference>
<dbReference type="PANTHER" id="PTHR14773:SF0">
    <property type="entry name" value="WD REPEAT-CONTAINING PROTEIN 76"/>
    <property type="match status" value="1"/>
</dbReference>
<evidence type="ECO:0000256" key="5">
    <source>
        <dbReference type="ARBA" id="ARBA00022737"/>
    </source>
</evidence>
<dbReference type="InterPro" id="IPR036322">
    <property type="entry name" value="WD40_repeat_dom_sf"/>
</dbReference>
<feature type="repeat" description="WD" evidence="8">
    <location>
        <begin position="357"/>
        <end position="399"/>
    </location>
</feature>
<dbReference type="PROSITE" id="PS50082">
    <property type="entry name" value="WD_REPEATS_2"/>
    <property type="match status" value="2"/>
</dbReference>
<evidence type="ECO:0000256" key="1">
    <source>
        <dbReference type="ARBA" id="ARBA00002530"/>
    </source>
</evidence>
<dbReference type="GO" id="GO:2000001">
    <property type="term" value="P:regulation of DNA damage checkpoint"/>
    <property type="evidence" value="ECO:0000318"/>
    <property type="project" value="GO_Central"/>
</dbReference>
<sequence length="530" mass="58507">MAPQKLTEYEKKRLENIRRNDEMMAALKIHAAASQLSAAAAKRQRIGSSKSYKASPEKKKPKNDSPIVIRQSLRIRGMPPNSIGLDHDFSGMPSVNAATTSAVQKPSPRVMGPLSMTDAYSGTGSFRALIDTVVSLETKPQVGLSVKKGLGVSIESKTHVGVSVKKEVDGYEAVKVERSDGIFNGPVKSVVEYEYLDSGVKIEKKEVEGCVDLWSMNLKQENVARVLPGRIMVVKFLPCNDVRMIVAGNKFGNVAFWNVDSEGEDGDGIYLFRQHTGPISGILFQQSCLSKIFTSCYDGYLRLMNAEKEVFDLVYSSDDTIFSLSQQPNDTNGLYFGEGRGGLSVWDERTGRLSFQWDLHEDRINSIDFNSQNPNIMATSSTDGTACLWDIRSVSPAKPKSLKIVSHNRAVHSAYFSPSGSYLATTSPDNTVGVLSTADFEDTCRIDHYNQTGRWISSFRAIWGWDDSYIFIGNMKRGVDIISRPQRRAILTLQSPHMSAIPCRFDAHPYNVGMLAGATSGGQVYIWTSS</sequence>